<organism evidence="10 11">
    <name type="scientific">Mikania micrantha</name>
    <name type="common">bitter vine</name>
    <dbReference type="NCBI Taxonomy" id="192012"/>
    <lineage>
        <taxon>Eukaryota</taxon>
        <taxon>Viridiplantae</taxon>
        <taxon>Streptophyta</taxon>
        <taxon>Embryophyta</taxon>
        <taxon>Tracheophyta</taxon>
        <taxon>Spermatophyta</taxon>
        <taxon>Magnoliopsida</taxon>
        <taxon>eudicotyledons</taxon>
        <taxon>Gunneridae</taxon>
        <taxon>Pentapetalae</taxon>
        <taxon>asterids</taxon>
        <taxon>campanulids</taxon>
        <taxon>Asterales</taxon>
        <taxon>Asteraceae</taxon>
        <taxon>Asteroideae</taxon>
        <taxon>Heliantheae alliance</taxon>
        <taxon>Eupatorieae</taxon>
        <taxon>Mikania</taxon>
    </lineage>
</organism>
<evidence type="ECO:0000256" key="8">
    <source>
        <dbReference type="SAM" id="MobiDB-lite"/>
    </source>
</evidence>
<accession>A0A5N6NLL9</accession>
<feature type="compositionally biased region" description="Polar residues" evidence="8">
    <location>
        <begin position="91"/>
        <end position="112"/>
    </location>
</feature>
<name>A0A5N6NLL9_9ASTR</name>
<reference evidence="10 11" key="1">
    <citation type="submission" date="2019-05" db="EMBL/GenBank/DDBJ databases">
        <title>Mikania micrantha, genome provides insights into the molecular mechanism of rapid growth.</title>
        <authorList>
            <person name="Liu B."/>
        </authorList>
    </citation>
    <scope>NUCLEOTIDE SEQUENCE [LARGE SCALE GENOMIC DNA]</scope>
    <source>
        <strain evidence="10">NLD-2019</strain>
        <tissue evidence="10">Leaf</tissue>
    </source>
</reference>
<feature type="repeat" description="WD" evidence="7">
    <location>
        <begin position="381"/>
        <end position="412"/>
    </location>
</feature>
<dbReference type="InterPro" id="IPR036322">
    <property type="entry name" value="WD40_repeat_dom_sf"/>
</dbReference>
<dbReference type="Gene3D" id="2.130.10.10">
    <property type="entry name" value="YVTN repeat-like/Quinoprotein amine dehydrogenase"/>
    <property type="match status" value="3"/>
</dbReference>
<comment type="caution">
    <text evidence="10">The sequence shown here is derived from an EMBL/GenBank/DDBJ whole genome shotgun (WGS) entry which is preliminary data.</text>
</comment>
<protein>
    <recommendedName>
        <fullName evidence="9">WD repeat-containing protein 75 second beta-propeller domain-containing protein</fullName>
    </recommendedName>
</protein>
<keyword evidence="11" id="KW-1185">Reference proteome</keyword>
<dbReference type="PROSITE" id="PS50294">
    <property type="entry name" value="WD_REPEATS_REGION"/>
    <property type="match status" value="1"/>
</dbReference>
<dbReference type="InterPro" id="IPR001680">
    <property type="entry name" value="WD40_rpt"/>
</dbReference>
<feature type="region of interest" description="Disordered" evidence="8">
    <location>
        <begin position="1"/>
        <end position="112"/>
    </location>
</feature>
<dbReference type="AlphaFoldDB" id="A0A5N6NLL9"/>
<evidence type="ECO:0000256" key="7">
    <source>
        <dbReference type="PROSITE-ProRule" id="PRU00221"/>
    </source>
</evidence>
<dbReference type="InterPro" id="IPR015943">
    <property type="entry name" value="WD40/YVTN_repeat-like_dom_sf"/>
</dbReference>
<gene>
    <name evidence="10" type="ORF">E3N88_21188</name>
</gene>
<evidence type="ECO:0000256" key="5">
    <source>
        <dbReference type="ARBA" id="ARBA00022737"/>
    </source>
</evidence>
<dbReference type="PROSITE" id="PS50082">
    <property type="entry name" value="WD_REPEATS_2"/>
    <property type="match status" value="3"/>
</dbReference>
<feature type="compositionally biased region" description="Basic and acidic residues" evidence="8">
    <location>
        <begin position="70"/>
        <end position="90"/>
    </location>
</feature>
<feature type="repeat" description="WD" evidence="7">
    <location>
        <begin position="452"/>
        <end position="493"/>
    </location>
</feature>
<evidence type="ECO:0000256" key="6">
    <source>
        <dbReference type="ARBA" id="ARBA00023242"/>
    </source>
</evidence>
<dbReference type="SUPFAM" id="SSF50978">
    <property type="entry name" value="WD40 repeat-like"/>
    <property type="match status" value="2"/>
</dbReference>
<evidence type="ECO:0000256" key="1">
    <source>
        <dbReference type="ARBA" id="ARBA00004604"/>
    </source>
</evidence>
<feature type="repeat" description="WD" evidence="7">
    <location>
        <begin position="219"/>
        <end position="267"/>
    </location>
</feature>
<comment type="subcellular location">
    <subcellularLocation>
        <location evidence="1">Nucleus</location>
        <location evidence="1">Nucleolus</location>
    </subcellularLocation>
</comment>
<dbReference type="PANTHER" id="PTHR45176">
    <property type="entry name" value="TRANSDUCIN FAMILY PROTEIN / WD-40 REPEAT FAMILY PROTEIN-RELATED"/>
    <property type="match status" value="1"/>
</dbReference>
<keyword evidence="2" id="KW-0690">Ribosome biogenesis</keyword>
<keyword evidence="6" id="KW-0539">Nucleus</keyword>
<dbReference type="OrthoDB" id="4096at2759"/>
<dbReference type="PANTHER" id="PTHR45176:SF1">
    <property type="entry name" value="TRANSDUCIN FAMILY PROTEIN _ WD-40 REPEAT FAMILY PROTEIN-RELATED"/>
    <property type="match status" value="1"/>
</dbReference>
<evidence type="ECO:0000256" key="4">
    <source>
        <dbReference type="ARBA" id="ARBA00022574"/>
    </source>
</evidence>
<dbReference type="EMBL" id="SZYD01000011">
    <property type="protein sequence ID" value="KAD4889115.1"/>
    <property type="molecule type" value="Genomic_DNA"/>
</dbReference>
<evidence type="ECO:0000313" key="11">
    <source>
        <dbReference type="Proteomes" id="UP000326396"/>
    </source>
</evidence>
<dbReference type="Pfam" id="PF23769">
    <property type="entry name" value="Beta-prop_WDR75_2nd"/>
    <property type="match status" value="1"/>
</dbReference>
<keyword evidence="3" id="KW-0698">rRNA processing</keyword>
<proteinExistence type="predicted"/>
<evidence type="ECO:0000259" key="9">
    <source>
        <dbReference type="Pfam" id="PF23769"/>
    </source>
</evidence>
<keyword evidence="4 7" id="KW-0853">WD repeat</keyword>
<evidence type="ECO:0000313" key="10">
    <source>
        <dbReference type="EMBL" id="KAD4889115.1"/>
    </source>
</evidence>
<evidence type="ECO:0000256" key="2">
    <source>
        <dbReference type="ARBA" id="ARBA00022517"/>
    </source>
</evidence>
<feature type="compositionally biased region" description="Polar residues" evidence="8">
    <location>
        <begin position="27"/>
        <end position="53"/>
    </location>
</feature>
<dbReference type="InterPro" id="IPR057644">
    <property type="entry name" value="Beta-prop_WDR75_2nd"/>
</dbReference>
<dbReference type="Proteomes" id="UP000326396">
    <property type="component" value="Linkage Group LG19"/>
</dbReference>
<dbReference type="SMART" id="SM00320">
    <property type="entry name" value="WD40"/>
    <property type="match status" value="6"/>
</dbReference>
<feature type="domain" description="WD repeat-containing protein 75 second beta-propeller" evidence="9">
    <location>
        <begin position="572"/>
        <end position="820"/>
    </location>
</feature>
<dbReference type="Pfam" id="PF23869">
    <property type="entry name" value="Beta-prop_WDR75_1st"/>
    <property type="match status" value="2"/>
</dbReference>
<evidence type="ECO:0000256" key="3">
    <source>
        <dbReference type="ARBA" id="ARBA00022552"/>
    </source>
</evidence>
<keyword evidence="5" id="KW-0677">Repeat</keyword>
<sequence length="988" mass="108586">MNLQNHSKSEENPNDAEEAMMSKELSSKNLQTADHSGVSSEVGTSRIPLSSCEQPPRTPLVSEGVGSSSDDSHDHNDHDTGKYDKTKSSEGTDATASSGSDVANKPNVRTSSRTSVFPAKFNDYIVEGKVKYGLEKVFSLVLTFLVQNRDNRIRSYAPAHRQTPPPRANSPPGIEMIRGGKSFVSSPPAFSNDAKKLLVCTGNTVSIFSTDTGLQVSELEGHTALVTSVTVVPATTPASMILSYCWTSSLDGTIRYWDFSVPELMKTINIQLPVYSMVIPSLFIHQVEKNENLSDTYAYISVENIKNEQNKHRKELKGQILKCNLSKSRLVRGVILSESKKPEKITLSPTGKYFGIHEKRKIRVWEVPTKDTKNISYRKLKLSHTKNLSCIAFHPTNRIVAAGDVTGRVLIWRGFGDKTFTGNNLENEKLLKYEDDRPGVRDNGDADSCTTWHWHSSEVKVLCFSSDGAYLYTGGKEGVLVVWQVDTGKKTFIPRIGTPFLSFISSPDSSLSSISCADNRIHILKTTSMKILKSISGIKLPSPVPEMFRGSYNDFVFDHTAGLVAVRTENYCIQFYSLFDDREISEVQVCERNHQPSDDLTLILNLVALSSEGSVMCTVETRMAEEGIGGFVTLKFWERGSQNNDYSLSTVVYEPHRDAGVSAVAFHPTQVMVVSASYGGDFKVWVSKHETEQNNKLIQRSRWACHAVGSYRKKPMTAAAFSNDGSVLAIAAENVITLWDPEKNVLVAVIGSTRESIKNLSFIGASNFLVSASQGSNPQLSVWSMSKLSVSWSYKIHIEAIACSKKESHFAVLVLLPESSKAGVTTSHNANGAILLFNAGDPVPLASWGVTKAEGGGLAFIQKNRSIDDMDENAGTDLLAYVNGDHEYAVFNPLGVEMQERKARHVDSVFSLEGTGQIGYASIYGNLPEFKLEAIAARAEAVTPLERPWETIFSGPSHSLPPLTKLCSAFLESFLEKRTGTELIETLA</sequence>